<comment type="caution">
    <text evidence="5">The sequence shown here is derived from an EMBL/GenBank/DDBJ whole genome shotgun (WGS) entry which is preliminary data.</text>
</comment>
<dbReference type="Proteomes" id="UP001604336">
    <property type="component" value="Unassembled WGS sequence"/>
</dbReference>
<dbReference type="InterPro" id="IPR017853">
    <property type="entry name" value="GH"/>
</dbReference>
<protein>
    <recommendedName>
        <fullName evidence="4">Beta-amylase</fullName>
        <ecNumber evidence="4">3.2.1.2</ecNumber>
    </recommendedName>
</protein>
<gene>
    <name evidence="5" type="ORF">Adt_22334</name>
</gene>
<dbReference type="EC" id="3.2.1.2" evidence="4"/>
<evidence type="ECO:0000256" key="1">
    <source>
        <dbReference type="ARBA" id="ARBA00005652"/>
    </source>
</evidence>
<evidence type="ECO:0000256" key="4">
    <source>
        <dbReference type="RuleBase" id="RU000509"/>
    </source>
</evidence>
<evidence type="ECO:0000313" key="6">
    <source>
        <dbReference type="Proteomes" id="UP001604336"/>
    </source>
</evidence>
<dbReference type="PANTHER" id="PTHR31352:SF3">
    <property type="entry name" value="INACTIVE BETA-AMYLASE 9"/>
    <property type="match status" value="1"/>
</dbReference>
<sequence length="164" mass="18377">MHSWYRTRSHPSELTAGFYNTANRDGYEAIAEIFSRNSCKIILPGMDLSEDKPNESRSSPELLLAQIASSCGKHAVQISGENSIVSGTPRGFEQIKKNLVDQNVVDLFTYQRMGAYFFSPEHFPLYTKFIRSLNQANLHSDDLCTEEEETAVSLPGTNLHMQAA</sequence>
<keyword evidence="4" id="KW-0378">Hydrolase</keyword>
<evidence type="ECO:0000256" key="3">
    <source>
        <dbReference type="ARBA" id="ARBA00023326"/>
    </source>
</evidence>
<dbReference type="EMBL" id="JBFOLK010000006">
    <property type="protein sequence ID" value="KAL2506713.1"/>
    <property type="molecule type" value="Genomic_DNA"/>
</dbReference>
<keyword evidence="2 4" id="KW-0119">Carbohydrate metabolism</keyword>
<dbReference type="GO" id="GO:0000272">
    <property type="term" value="P:polysaccharide catabolic process"/>
    <property type="evidence" value="ECO:0007669"/>
    <property type="project" value="UniProtKB-KW"/>
</dbReference>
<dbReference type="PRINTS" id="PR00750">
    <property type="entry name" value="BETAAMYLASE"/>
</dbReference>
<evidence type="ECO:0000256" key="2">
    <source>
        <dbReference type="ARBA" id="ARBA00023277"/>
    </source>
</evidence>
<reference evidence="6" key="1">
    <citation type="submission" date="2024-07" db="EMBL/GenBank/DDBJ databases">
        <title>Two chromosome-level genome assemblies of Korean endemic species Abeliophyllum distichum and Forsythia ovata (Oleaceae).</title>
        <authorList>
            <person name="Jang H."/>
        </authorList>
    </citation>
    <scope>NUCLEOTIDE SEQUENCE [LARGE SCALE GENOMIC DNA]</scope>
</reference>
<keyword evidence="4" id="KW-0326">Glycosidase</keyword>
<comment type="similarity">
    <text evidence="1 4">Belongs to the glycosyl hydrolase 14 family.</text>
</comment>
<dbReference type="GO" id="GO:0016161">
    <property type="term" value="F:beta-amylase activity"/>
    <property type="evidence" value="ECO:0007669"/>
    <property type="project" value="UniProtKB-EC"/>
</dbReference>
<organism evidence="5 6">
    <name type="scientific">Abeliophyllum distichum</name>
    <dbReference type="NCBI Taxonomy" id="126358"/>
    <lineage>
        <taxon>Eukaryota</taxon>
        <taxon>Viridiplantae</taxon>
        <taxon>Streptophyta</taxon>
        <taxon>Embryophyta</taxon>
        <taxon>Tracheophyta</taxon>
        <taxon>Spermatophyta</taxon>
        <taxon>Magnoliopsida</taxon>
        <taxon>eudicotyledons</taxon>
        <taxon>Gunneridae</taxon>
        <taxon>Pentapetalae</taxon>
        <taxon>asterids</taxon>
        <taxon>lamiids</taxon>
        <taxon>Lamiales</taxon>
        <taxon>Oleaceae</taxon>
        <taxon>Forsythieae</taxon>
        <taxon>Abeliophyllum</taxon>
    </lineage>
</organism>
<dbReference type="Gene3D" id="3.20.20.80">
    <property type="entry name" value="Glycosidases"/>
    <property type="match status" value="1"/>
</dbReference>
<name>A0ABD1T203_9LAMI</name>
<keyword evidence="6" id="KW-1185">Reference proteome</keyword>
<dbReference type="InterPro" id="IPR001554">
    <property type="entry name" value="Glyco_hydro_14"/>
</dbReference>
<evidence type="ECO:0000313" key="5">
    <source>
        <dbReference type="EMBL" id="KAL2506713.1"/>
    </source>
</evidence>
<dbReference type="SUPFAM" id="SSF51445">
    <property type="entry name" value="(Trans)glycosidases"/>
    <property type="match status" value="1"/>
</dbReference>
<keyword evidence="3 4" id="KW-0624">Polysaccharide degradation</keyword>
<proteinExistence type="inferred from homology"/>
<dbReference type="PANTHER" id="PTHR31352">
    <property type="entry name" value="BETA-AMYLASE 1, CHLOROPLASTIC"/>
    <property type="match status" value="1"/>
</dbReference>
<accession>A0ABD1T203</accession>
<dbReference type="AlphaFoldDB" id="A0ABD1T203"/>
<comment type="catalytic activity">
    <reaction evidence="4">
        <text>Hydrolysis of (1-&gt;4)-alpha-D-glucosidic linkages in polysaccharides so as to remove successive maltose units from the non-reducing ends of the chains.</text>
        <dbReference type="EC" id="3.2.1.2"/>
    </reaction>
</comment>
<dbReference type="Pfam" id="PF01373">
    <property type="entry name" value="Glyco_hydro_14"/>
    <property type="match status" value="1"/>
</dbReference>